<gene>
    <name evidence="4" type="ORF">PMAYCL1PPCAC_32419</name>
    <name evidence="5" type="ORF">PMAYCL1PPCAC_32420</name>
</gene>
<name>A0AAN5DGA5_9BILA</name>
<protein>
    <recommendedName>
        <fullName evidence="7">Nuclear receptor</fullName>
    </recommendedName>
</protein>
<dbReference type="AlphaFoldDB" id="A0AAN5DGA5"/>
<evidence type="ECO:0000313" key="4">
    <source>
        <dbReference type="EMBL" id="GMR62224.1"/>
    </source>
</evidence>
<dbReference type="Proteomes" id="UP001328107">
    <property type="component" value="Unassembled WGS sequence"/>
</dbReference>
<evidence type="ECO:0000313" key="6">
    <source>
        <dbReference type="Proteomes" id="UP001328107"/>
    </source>
</evidence>
<dbReference type="GO" id="GO:0006355">
    <property type="term" value="P:regulation of DNA-templated transcription"/>
    <property type="evidence" value="ECO:0007669"/>
    <property type="project" value="InterPro"/>
</dbReference>
<evidence type="ECO:0008006" key="7">
    <source>
        <dbReference type="Google" id="ProtNLM"/>
    </source>
</evidence>
<dbReference type="Gene3D" id="3.30.50.10">
    <property type="entry name" value="Erythroid Transcription Factor GATA-1, subunit A"/>
    <property type="match status" value="1"/>
</dbReference>
<feature type="non-terminal residue" evidence="5">
    <location>
        <position position="1"/>
    </location>
</feature>
<dbReference type="EMBL" id="BTRK01000006">
    <property type="protein sequence ID" value="GMR62225.1"/>
    <property type="molecule type" value="Genomic_DNA"/>
</dbReference>
<comment type="caution">
    <text evidence="5">The sequence shown here is derived from an EMBL/GenBank/DDBJ whole genome shotgun (WGS) entry which is preliminary data.</text>
</comment>
<dbReference type="GO" id="GO:0008270">
    <property type="term" value="F:zinc ion binding"/>
    <property type="evidence" value="ECO:0007669"/>
    <property type="project" value="InterPro"/>
</dbReference>
<keyword evidence="3" id="KW-0539">Nucleus</keyword>
<proteinExistence type="predicted"/>
<dbReference type="InterPro" id="IPR013088">
    <property type="entry name" value="Znf_NHR/GATA"/>
</dbReference>
<dbReference type="EMBL" id="BTRK01000006">
    <property type="protein sequence ID" value="GMR62224.1"/>
    <property type="molecule type" value="Genomic_DNA"/>
</dbReference>
<evidence type="ECO:0000256" key="1">
    <source>
        <dbReference type="ARBA" id="ARBA00023015"/>
    </source>
</evidence>
<accession>A0AAN5DGA5</accession>
<dbReference type="SUPFAM" id="SSF57716">
    <property type="entry name" value="Glucocorticoid receptor-like (DNA-binding domain)"/>
    <property type="match status" value="1"/>
</dbReference>
<evidence type="ECO:0000256" key="2">
    <source>
        <dbReference type="ARBA" id="ARBA00023163"/>
    </source>
</evidence>
<evidence type="ECO:0000313" key="5">
    <source>
        <dbReference type="EMBL" id="GMR62225.1"/>
    </source>
</evidence>
<evidence type="ECO:0000256" key="3">
    <source>
        <dbReference type="ARBA" id="ARBA00023242"/>
    </source>
</evidence>
<organism evidence="5 6">
    <name type="scientific">Pristionchus mayeri</name>
    <dbReference type="NCBI Taxonomy" id="1317129"/>
    <lineage>
        <taxon>Eukaryota</taxon>
        <taxon>Metazoa</taxon>
        <taxon>Ecdysozoa</taxon>
        <taxon>Nematoda</taxon>
        <taxon>Chromadorea</taxon>
        <taxon>Rhabditida</taxon>
        <taxon>Rhabditina</taxon>
        <taxon>Diplogasteromorpha</taxon>
        <taxon>Diplogasteroidea</taxon>
        <taxon>Neodiplogasteridae</taxon>
        <taxon>Pristionchus</taxon>
    </lineage>
</organism>
<sequence>PTAMRLLNSLATADASVRHCPVCASLTKKFSRNTSIEICDKCYAFYRRTNGMIMLVCRSCTDNCPSDANCKKCRLQRIEKILATRTQDETGSARMEFR</sequence>
<keyword evidence="6" id="KW-1185">Reference proteome</keyword>
<reference evidence="6" key="1">
    <citation type="submission" date="2022-10" db="EMBL/GenBank/DDBJ databases">
        <title>Genome assembly of Pristionchus species.</title>
        <authorList>
            <person name="Yoshida K."/>
            <person name="Sommer R.J."/>
        </authorList>
    </citation>
    <scope>NUCLEOTIDE SEQUENCE [LARGE SCALE GENOMIC DNA]</scope>
    <source>
        <strain evidence="6">RS5460</strain>
    </source>
</reference>
<keyword evidence="1" id="KW-0805">Transcription regulation</keyword>
<reference evidence="5" key="2">
    <citation type="submission" date="2023-06" db="EMBL/GenBank/DDBJ databases">
        <title>Genome assembly of Pristionchus species.</title>
        <authorList>
            <person name="Yoshida K."/>
            <person name="Sommer R.J."/>
        </authorList>
    </citation>
    <scope>NUCLEOTIDE SEQUENCE</scope>
    <source>
        <strain evidence="5 6">RS5460</strain>
    </source>
</reference>
<keyword evidence="2" id="KW-0804">Transcription</keyword>